<proteinExistence type="predicted"/>
<evidence type="ECO:0000313" key="1">
    <source>
        <dbReference type="EMBL" id="PSB25493.1"/>
    </source>
</evidence>
<evidence type="ECO:0000313" key="2">
    <source>
        <dbReference type="Proteomes" id="UP000239576"/>
    </source>
</evidence>
<comment type="caution">
    <text evidence="1">The sequence shown here is derived from an EMBL/GenBank/DDBJ whole genome shotgun (WGS) entry which is preliminary data.</text>
</comment>
<organism evidence="1 2">
    <name type="scientific">Stenomitos frigidus ULC18</name>
    <dbReference type="NCBI Taxonomy" id="2107698"/>
    <lineage>
        <taxon>Bacteria</taxon>
        <taxon>Bacillati</taxon>
        <taxon>Cyanobacteriota</taxon>
        <taxon>Cyanophyceae</taxon>
        <taxon>Leptolyngbyales</taxon>
        <taxon>Leptolyngbyaceae</taxon>
        <taxon>Stenomitos</taxon>
    </lineage>
</organism>
<dbReference type="Proteomes" id="UP000239576">
    <property type="component" value="Unassembled WGS sequence"/>
</dbReference>
<gene>
    <name evidence="1" type="ORF">C7B82_22985</name>
</gene>
<dbReference type="EMBL" id="PVWK01000124">
    <property type="protein sequence ID" value="PSB25493.1"/>
    <property type="molecule type" value="Genomic_DNA"/>
</dbReference>
<keyword evidence="2" id="KW-1185">Reference proteome</keyword>
<protein>
    <submittedName>
        <fullName evidence="1">Uncharacterized protein</fullName>
    </submittedName>
</protein>
<reference evidence="2" key="1">
    <citation type="submission" date="2018-02" db="EMBL/GenBank/DDBJ databases">
        <authorList>
            <person name="Moore K."/>
            <person name="Momper L."/>
        </authorList>
    </citation>
    <scope>NUCLEOTIDE SEQUENCE [LARGE SCALE GENOMIC DNA]</scope>
    <source>
        <strain evidence="2">ULC18</strain>
    </source>
</reference>
<sequence length="67" mass="7438">MISEKKVPLGKGQVLPVSLPLADRFGVKPPLWVFYLQEISLVVSRLKANNDQPKTIQRATEAGHHCS</sequence>
<name>A0A2T1DY92_9CYAN</name>
<reference evidence="1 2" key="2">
    <citation type="submission" date="2018-03" db="EMBL/GenBank/DDBJ databases">
        <title>The ancient ancestry and fast evolution of plastids.</title>
        <authorList>
            <person name="Moore K.R."/>
            <person name="Magnabosco C."/>
            <person name="Momper L."/>
            <person name="Gold D.A."/>
            <person name="Bosak T."/>
            <person name="Fournier G.P."/>
        </authorList>
    </citation>
    <scope>NUCLEOTIDE SEQUENCE [LARGE SCALE GENOMIC DNA]</scope>
    <source>
        <strain evidence="1 2">ULC18</strain>
    </source>
</reference>
<dbReference type="AlphaFoldDB" id="A0A2T1DY92"/>
<accession>A0A2T1DY92</accession>